<dbReference type="RefSeq" id="WP_100758655.1">
    <property type="nucleotide sequence ID" value="NZ_NPDT01000002.1"/>
</dbReference>
<protein>
    <recommendedName>
        <fullName evidence="3">NAD-dependent protein deacylase</fullName>
        <ecNumber evidence="3">2.3.1.286</ecNumber>
    </recommendedName>
    <alternativeName>
        <fullName evidence="3">Regulatory protein SIR2 homolog</fullName>
    </alternativeName>
</protein>
<evidence type="ECO:0000256" key="1">
    <source>
        <dbReference type="ARBA" id="ARBA00022679"/>
    </source>
</evidence>
<feature type="binding site" evidence="3">
    <location>
        <begin position="214"/>
        <end position="216"/>
    </location>
    <ligand>
        <name>NAD(+)</name>
        <dbReference type="ChEBI" id="CHEBI:57540"/>
    </ligand>
</feature>
<dbReference type="GO" id="GO:0070403">
    <property type="term" value="F:NAD+ binding"/>
    <property type="evidence" value="ECO:0007669"/>
    <property type="project" value="UniProtKB-UniRule"/>
</dbReference>
<evidence type="ECO:0000256" key="3">
    <source>
        <dbReference type="HAMAP-Rule" id="MF_01121"/>
    </source>
</evidence>
<dbReference type="Gene3D" id="3.30.1600.10">
    <property type="entry name" value="SIR2/SIRT2 'Small Domain"/>
    <property type="match status" value="1"/>
</dbReference>
<dbReference type="AlphaFoldDB" id="A0A2M9ZDI6"/>
<dbReference type="InterPro" id="IPR026590">
    <property type="entry name" value="Ssirtuin_cat_dom"/>
</dbReference>
<comment type="catalytic activity">
    <reaction evidence="3">
        <text>N(6)-succinyl-L-lysyl-[protein] + NAD(+) + H2O = 2''-O-succinyl-ADP-D-ribose + nicotinamide + L-lysyl-[protein]</text>
        <dbReference type="Rhea" id="RHEA:47668"/>
        <dbReference type="Rhea" id="RHEA-COMP:9752"/>
        <dbReference type="Rhea" id="RHEA-COMP:11877"/>
        <dbReference type="ChEBI" id="CHEBI:15377"/>
        <dbReference type="ChEBI" id="CHEBI:17154"/>
        <dbReference type="ChEBI" id="CHEBI:29969"/>
        <dbReference type="ChEBI" id="CHEBI:57540"/>
        <dbReference type="ChEBI" id="CHEBI:87830"/>
        <dbReference type="ChEBI" id="CHEBI:87832"/>
    </reaction>
</comment>
<feature type="binding site" evidence="3 4">
    <location>
        <position position="128"/>
    </location>
    <ligand>
        <name>Zn(2+)</name>
        <dbReference type="ChEBI" id="CHEBI:29105"/>
    </ligand>
</feature>
<dbReference type="NCBIfam" id="NF001753">
    <property type="entry name" value="PRK00481.1-3"/>
    <property type="match status" value="1"/>
</dbReference>
<comment type="cofactor">
    <cofactor evidence="3">
        <name>Zn(2+)</name>
        <dbReference type="ChEBI" id="CHEBI:29105"/>
    </cofactor>
    <text evidence="3">Binds 1 zinc ion per subunit.</text>
</comment>
<feature type="active site" description="Proton acceptor" evidence="3 4">
    <location>
        <position position="120"/>
    </location>
</feature>
<dbReference type="InterPro" id="IPR027546">
    <property type="entry name" value="Sirtuin_class_III"/>
</dbReference>
<comment type="domain">
    <text evidence="3">2 residues (Tyr-68 and Arg-71) present in a large hydrophobic pocket are probably involved in substrate specificity. They are important for desuccinylation activity, but dispensable for deacetylation activity.</text>
</comment>
<dbReference type="PANTHER" id="PTHR11085:SF4">
    <property type="entry name" value="NAD-DEPENDENT PROTEIN DEACYLASE"/>
    <property type="match status" value="1"/>
</dbReference>
<comment type="function">
    <text evidence="3">NAD-dependent lysine deacetylase and desuccinylase that specifically removes acetyl and succinyl groups on target proteins. Modulates the activities of several proteins which are inactive in their acylated form.</text>
</comment>
<feature type="binding site" evidence="3">
    <location>
        <begin position="24"/>
        <end position="43"/>
    </location>
    <ligand>
        <name>NAD(+)</name>
        <dbReference type="ChEBI" id="CHEBI:57540"/>
    </ligand>
</feature>
<dbReference type="CDD" id="cd01412">
    <property type="entry name" value="SIRT5_Af1_CobB"/>
    <property type="match status" value="1"/>
</dbReference>
<dbReference type="GO" id="GO:0036054">
    <property type="term" value="F:protein-malonyllysine demalonylase activity"/>
    <property type="evidence" value="ECO:0007669"/>
    <property type="project" value="InterPro"/>
</dbReference>
<dbReference type="InterPro" id="IPR050134">
    <property type="entry name" value="NAD-dep_sirtuin_deacylases"/>
</dbReference>
<feature type="binding site" evidence="3">
    <location>
        <position position="232"/>
    </location>
    <ligand>
        <name>NAD(+)</name>
        <dbReference type="ChEBI" id="CHEBI:57540"/>
    </ligand>
</feature>
<dbReference type="GO" id="GO:0008270">
    <property type="term" value="F:zinc ion binding"/>
    <property type="evidence" value="ECO:0007669"/>
    <property type="project" value="UniProtKB-UniRule"/>
</dbReference>
<dbReference type="Pfam" id="PF02146">
    <property type="entry name" value="SIR2"/>
    <property type="match status" value="1"/>
</dbReference>
<dbReference type="PANTHER" id="PTHR11085">
    <property type="entry name" value="NAD-DEPENDENT PROTEIN DEACYLASE SIRTUIN-5, MITOCHONDRIAL-RELATED"/>
    <property type="match status" value="1"/>
</dbReference>
<comment type="catalytic activity">
    <reaction evidence="3">
        <text>N(6)-acetyl-L-lysyl-[protein] + NAD(+) + H2O = 2''-O-acetyl-ADP-D-ribose + nicotinamide + L-lysyl-[protein]</text>
        <dbReference type="Rhea" id="RHEA:43636"/>
        <dbReference type="Rhea" id="RHEA-COMP:9752"/>
        <dbReference type="Rhea" id="RHEA-COMP:10731"/>
        <dbReference type="ChEBI" id="CHEBI:15377"/>
        <dbReference type="ChEBI" id="CHEBI:17154"/>
        <dbReference type="ChEBI" id="CHEBI:29969"/>
        <dbReference type="ChEBI" id="CHEBI:57540"/>
        <dbReference type="ChEBI" id="CHEBI:61930"/>
        <dbReference type="ChEBI" id="CHEBI:83767"/>
        <dbReference type="EC" id="2.3.1.286"/>
    </reaction>
</comment>
<feature type="binding site" evidence="3">
    <location>
        <begin position="102"/>
        <end position="105"/>
    </location>
    <ligand>
        <name>NAD(+)</name>
        <dbReference type="ChEBI" id="CHEBI:57540"/>
    </ligand>
</feature>
<feature type="binding site" evidence="3 4">
    <location>
        <position position="131"/>
    </location>
    <ligand>
        <name>Zn(2+)</name>
        <dbReference type="ChEBI" id="CHEBI:29105"/>
    </ligand>
</feature>
<dbReference type="PROSITE" id="PS50305">
    <property type="entry name" value="SIRTUIN"/>
    <property type="match status" value="1"/>
</dbReference>
<evidence type="ECO:0000256" key="2">
    <source>
        <dbReference type="ARBA" id="ARBA00023027"/>
    </source>
</evidence>
<evidence type="ECO:0000313" key="7">
    <source>
        <dbReference type="Proteomes" id="UP000231912"/>
    </source>
</evidence>
<comment type="similarity">
    <text evidence="3">Belongs to the sirtuin family. Class III subfamily.</text>
</comment>
<evidence type="ECO:0000256" key="4">
    <source>
        <dbReference type="PROSITE-ProRule" id="PRU00236"/>
    </source>
</evidence>
<comment type="caution">
    <text evidence="6">The sequence shown here is derived from an EMBL/GenBank/DDBJ whole genome shotgun (WGS) entry which is preliminary data.</text>
</comment>
<organism evidence="6 7">
    <name type="scientific">Leptospira wolffii</name>
    <dbReference type="NCBI Taxonomy" id="409998"/>
    <lineage>
        <taxon>Bacteria</taxon>
        <taxon>Pseudomonadati</taxon>
        <taxon>Spirochaetota</taxon>
        <taxon>Spirochaetia</taxon>
        <taxon>Leptospirales</taxon>
        <taxon>Leptospiraceae</taxon>
        <taxon>Leptospira</taxon>
    </lineage>
</organism>
<dbReference type="InterPro" id="IPR026591">
    <property type="entry name" value="Sirtuin_cat_small_dom_sf"/>
</dbReference>
<sequence length="244" mass="27366">MIPPLESAIRKRLKSSKRILALTGAGISAESGVPTFRGEDGLWKNFRAEELATPEAFRKNPKLVWEWYLWRMELISRKEPNPAHKVLAELEEKFPGFRLVTQNVDGLHREAGSKRLLEIHGNIFRNRCISCNHRGETILPMREFPPLCDYCGGSLRPGVLWFGESYDENLLNESVKYAESAEVTLVIGSSGMVGIPVELARIARENGSLVIEINTEESGYSRYADLFLQGKAGEILPALASYFA</sequence>
<feature type="binding site" evidence="3">
    <location>
        <position position="71"/>
    </location>
    <ligand>
        <name>substrate</name>
    </ligand>
</feature>
<dbReference type="HAMAP" id="MF_01121">
    <property type="entry name" value="Sirtuin_ClassIII"/>
    <property type="match status" value="1"/>
</dbReference>
<keyword evidence="3" id="KW-0963">Cytoplasm</keyword>
<dbReference type="GO" id="GO:0005737">
    <property type="term" value="C:cytoplasm"/>
    <property type="evidence" value="ECO:0007669"/>
    <property type="project" value="UniProtKB-SubCell"/>
</dbReference>
<comment type="subcellular location">
    <subcellularLocation>
        <location evidence="3">Cytoplasm</location>
    </subcellularLocation>
</comment>
<keyword evidence="3 4" id="KW-0479">Metal-binding</keyword>
<name>A0A2M9ZDI6_9LEPT</name>
<evidence type="ECO:0000313" key="6">
    <source>
        <dbReference type="EMBL" id="PJZ66485.1"/>
    </source>
</evidence>
<dbReference type="GO" id="GO:0017136">
    <property type="term" value="F:histone deacetylase activity, NAD-dependent"/>
    <property type="evidence" value="ECO:0007669"/>
    <property type="project" value="TreeGrafter"/>
</dbReference>
<dbReference type="Gene3D" id="3.40.50.1220">
    <property type="entry name" value="TPP-binding domain"/>
    <property type="match status" value="1"/>
</dbReference>
<feature type="binding site" evidence="3">
    <location>
        <position position="68"/>
    </location>
    <ligand>
        <name>substrate</name>
    </ligand>
</feature>
<keyword evidence="1" id="KW-0808">Transferase</keyword>
<evidence type="ECO:0000259" key="5">
    <source>
        <dbReference type="PROSITE" id="PS50305"/>
    </source>
</evidence>
<dbReference type="EC" id="2.3.1.286" evidence="3"/>
<feature type="binding site" evidence="3 4">
    <location>
        <position position="151"/>
    </location>
    <ligand>
        <name>Zn(2+)</name>
        <dbReference type="ChEBI" id="CHEBI:29105"/>
    </ligand>
</feature>
<keyword evidence="3 4" id="KW-0862">Zinc</keyword>
<gene>
    <name evidence="3" type="primary">cobB</name>
    <name evidence="6" type="ORF">CH371_09525</name>
</gene>
<dbReference type="SUPFAM" id="SSF52467">
    <property type="entry name" value="DHS-like NAD/FAD-binding domain"/>
    <property type="match status" value="1"/>
</dbReference>
<feature type="binding site" evidence="3">
    <location>
        <begin position="188"/>
        <end position="190"/>
    </location>
    <ligand>
        <name>NAD(+)</name>
        <dbReference type="ChEBI" id="CHEBI:57540"/>
    </ligand>
</feature>
<dbReference type="EMBL" id="NPDT01000002">
    <property type="protein sequence ID" value="PJZ66485.1"/>
    <property type="molecule type" value="Genomic_DNA"/>
</dbReference>
<dbReference type="InterPro" id="IPR029035">
    <property type="entry name" value="DHS-like_NAD/FAD-binding_dom"/>
</dbReference>
<feature type="binding site" evidence="3 4">
    <location>
        <position position="148"/>
    </location>
    <ligand>
        <name>Zn(2+)</name>
        <dbReference type="ChEBI" id="CHEBI:29105"/>
    </ligand>
</feature>
<dbReference type="Proteomes" id="UP000231912">
    <property type="component" value="Unassembled WGS sequence"/>
</dbReference>
<dbReference type="GO" id="GO:0036055">
    <property type="term" value="F:protein-succinyllysine desuccinylase activity"/>
    <property type="evidence" value="ECO:0007669"/>
    <property type="project" value="UniProtKB-UniRule"/>
</dbReference>
<reference evidence="6 7" key="1">
    <citation type="submission" date="2017-07" db="EMBL/GenBank/DDBJ databases">
        <title>Leptospira spp. isolated from tropical soils.</title>
        <authorList>
            <person name="Thibeaux R."/>
            <person name="Iraola G."/>
            <person name="Ferres I."/>
            <person name="Bierque E."/>
            <person name="Girault D."/>
            <person name="Soupe-Gilbert M.-E."/>
            <person name="Picardeau M."/>
            <person name="Goarant C."/>
        </authorList>
    </citation>
    <scope>NUCLEOTIDE SEQUENCE [LARGE SCALE GENOMIC DNA]</scope>
    <source>
        <strain evidence="6 7">FH2-C-A2</strain>
    </source>
</reference>
<dbReference type="InterPro" id="IPR003000">
    <property type="entry name" value="Sirtuin"/>
</dbReference>
<keyword evidence="2 3" id="KW-0520">NAD</keyword>
<proteinExistence type="inferred from homology"/>
<feature type="domain" description="Deacetylase sirtuin-type" evidence="5">
    <location>
        <begin position="1"/>
        <end position="244"/>
    </location>
</feature>
<accession>A0A2M9ZDI6</accession>